<dbReference type="Proteomes" id="UP000308444">
    <property type="component" value="Unassembled WGS sequence"/>
</dbReference>
<reference evidence="1 2" key="1">
    <citation type="journal article" date="2019" name="Environ. Microbiol.">
        <title>An active ?-lactamase is a part of an orchestrated cell wall stress resistance network of Bacillus subtilis and related rhizosphere species.</title>
        <authorList>
            <person name="Bucher T."/>
            <person name="Keren-Paz A."/>
            <person name="Hausser J."/>
            <person name="Olender T."/>
            <person name="Cytryn E."/>
            <person name="Kolodkin-Gal I."/>
        </authorList>
    </citation>
    <scope>NUCLEOTIDE SEQUENCE [LARGE SCALE GENOMIC DNA]</scope>
    <source>
        <strain evidence="1 2">I32</strain>
    </source>
</reference>
<sequence length="23" mass="2984">MRFIETVHIKWYGMYSINDFYNR</sequence>
<proteinExistence type="predicted"/>
<evidence type="ECO:0000313" key="2">
    <source>
        <dbReference type="Proteomes" id="UP000308444"/>
    </source>
</evidence>
<accession>A0A9X9AD21</accession>
<name>A0A9X9AD21_BACCE</name>
<dbReference type="AlphaFoldDB" id="A0A9X9AD21"/>
<organism evidence="1 2">
    <name type="scientific">Bacillus cereus</name>
    <dbReference type="NCBI Taxonomy" id="1396"/>
    <lineage>
        <taxon>Bacteria</taxon>
        <taxon>Bacillati</taxon>
        <taxon>Bacillota</taxon>
        <taxon>Bacilli</taxon>
        <taxon>Bacillales</taxon>
        <taxon>Bacillaceae</taxon>
        <taxon>Bacillus</taxon>
        <taxon>Bacillus cereus group</taxon>
    </lineage>
</organism>
<evidence type="ECO:0000313" key="1">
    <source>
        <dbReference type="EMBL" id="TKJ06162.1"/>
    </source>
</evidence>
<protein>
    <submittedName>
        <fullName evidence="1">Sodium:proton symporter</fullName>
    </submittedName>
</protein>
<gene>
    <name evidence="1" type="ORF">FC695_06900</name>
</gene>
<comment type="caution">
    <text evidence="1">The sequence shown here is derived from an EMBL/GenBank/DDBJ whole genome shotgun (WGS) entry which is preliminary data.</text>
</comment>
<dbReference type="EMBL" id="SZOH01000378">
    <property type="protein sequence ID" value="TKJ06162.1"/>
    <property type="molecule type" value="Genomic_DNA"/>
</dbReference>
<feature type="non-terminal residue" evidence="1">
    <location>
        <position position="23"/>
    </location>
</feature>